<comment type="caution">
    <text evidence="2">The sequence shown here is derived from an EMBL/GenBank/DDBJ whole genome shotgun (WGS) entry which is preliminary data.</text>
</comment>
<reference evidence="3" key="1">
    <citation type="submission" date="2017-08" db="EMBL/GenBank/DDBJ databases">
        <title>A dynamic microbial community with high functional redundancy inhabits the cold, oxic subseafloor aquifer.</title>
        <authorList>
            <person name="Tully B.J."/>
            <person name="Wheat C.G."/>
            <person name="Glazer B.T."/>
            <person name="Huber J.A."/>
        </authorList>
    </citation>
    <scope>NUCLEOTIDE SEQUENCE [LARGE SCALE GENOMIC DNA]</scope>
</reference>
<dbReference type="EMBL" id="NVUL01000070">
    <property type="protein sequence ID" value="PCI75664.1"/>
    <property type="molecule type" value="Genomic_DNA"/>
</dbReference>
<dbReference type="AlphaFoldDB" id="A0A2A4WZJ3"/>
<dbReference type="Gene3D" id="2.40.10.220">
    <property type="entry name" value="predicted glycosyltransferase like domains"/>
    <property type="match status" value="1"/>
</dbReference>
<dbReference type="InterPro" id="IPR009875">
    <property type="entry name" value="PilZ_domain"/>
</dbReference>
<dbReference type="GO" id="GO:0035438">
    <property type="term" value="F:cyclic-di-GMP binding"/>
    <property type="evidence" value="ECO:0007669"/>
    <property type="project" value="InterPro"/>
</dbReference>
<dbReference type="Proteomes" id="UP000218767">
    <property type="component" value="Unassembled WGS sequence"/>
</dbReference>
<feature type="domain" description="PilZ" evidence="1">
    <location>
        <begin position="4"/>
        <end position="117"/>
    </location>
</feature>
<dbReference type="Pfam" id="PF07238">
    <property type="entry name" value="PilZ"/>
    <property type="match status" value="1"/>
</dbReference>
<evidence type="ECO:0000259" key="1">
    <source>
        <dbReference type="Pfam" id="PF07238"/>
    </source>
</evidence>
<organism evidence="2 3">
    <name type="scientific">SAR86 cluster bacterium</name>
    <dbReference type="NCBI Taxonomy" id="2030880"/>
    <lineage>
        <taxon>Bacteria</taxon>
        <taxon>Pseudomonadati</taxon>
        <taxon>Pseudomonadota</taxon>
        <taxon>Gammaproteobacteria</taxon>
        <taxon>SAR86 cluster</taxon>
    </lineage>
</organism>
<dbReference type="SUPFAM" id="SSF141371">
    <property type="entry name" value="PilZ domain-like"/>
    <property type="match status" value="1"/>
</dbReference>
<sequence>MNNEKRNYPRVGLRGEANIRLAGVVRNGTLMNLCPAGIQIECRHQLVEQLRKFKSESGLYPDFELEFSLPAQGSCTRKIKSTCTVSYCRRQRQDSYHLGLNFRALAAQDEKQLSEYLSHQVAA</sequence>
<protein>
    <recommendedName>
        <fullName evidence="1">PilZ domain-containing protein</fullName>
    </recommendedName>
</protein>
<evidence type="ECO:0000313" key="2">
    <source>
        <dbReference type="EMBL" id="PCI75664.1"/>
    </source>
</evidence>
<accession>A0A2A4WZJ3</accession>
<evidence type="ECO:0000313" key="3">
    <source>
        <dbReference type="Proteomes" id="UP000218767"/>
    </source>
</evidence>
<name>A0A2A4WZJ3_9GAMM</name>
<gene>
    <name evidence="2" type="ORF">COB20_12405</name>
</gene>
<proteinExistence type="predicted"/>